<evidence type="ECO:0000313" key="9">
    <source>
        <dbReference type="Proteomes" id="UP000247772"/>
    </source>
</evidence>
<dbReference type="Proteomes" id="UP000247772">
    <property type="component" value="Unassembled WGS sequence"/>
</dbReference>
<dbReference type="EC" id="1.18.1.-" evidence="7"/>
<dbReference type="InterPro" id="IPR050446">
    <property type="entry name" value="FAD-oxidoreductase/Apoptosis"/>
</dbReference>
<keyword evidence="8" id="KW-0223">Dioxygenase</keyword>
<dbReference type="GO" id="GO:0051213">
    <property type="term" value="F:dioxygenase activity"/>
    <property type="evidence" value="ECO:0007669"/>
    <property type="project" value="UniProtKB-KW"/>
</dbReference>
<dbReference type="GO" id="GO:0008860">
    <property type="term" value="F:ferredoxin-NAD+ reductase activity"/>
    <property type="evidence" value="ECO:0007669"/>
    <property type="project" value="UniProtKB-EC"/>
</dbReference>
<dbReference type="PRINTS" id="PR00411">
    <property type="entry name" value="PNDRDTASEI"/>
</dbReference>
<dbReference type="InterPro" id="IPR036188">
    <property type="entry name" value="FAD/NAD-bd_sf"/>
</dbReference>
<evidence type="ECO:0000259" key="5">
    <source>
        <dbReference type="Pfam" id="PF07992"/>
    </source>
</evidence>
<comment type="cofactor">
    <cofactor evidence="1">
        <name>FAD</name>
        <dbReference type="ChEBI" id="CHEBI:57692"/>
    </cofactor>
</comment>
<dbReference type="PANTHER" id="PTHR43557:SF2">
    <property type="entry name" value="RIESKE DOMAIN-CONTAINING PROTEIN-RELATED"/>
    <property type="match status" value="1"/>
</dbReference>
<dbReference type="Pfam" id="PF07992">
    <property type="entry name" value="Pyr_redox_2"/>
    <property type="match status" value="1"/>
</dbReference>
<evidence type="ECO:0000313" key="10">
    <source>
        <dbReference type="Proteomes" id="UP000533533"/>
    </source>
</evidence>
<evidence type="ECO:0000256" key="4">
    <source>
        <dbReference type="ARBA" id="ARBA00023002"/>
    </source>
</evidence>
<dbReference type="PANTHER" id="PTHR43557">
    <property type="entry name" value="APOPTOSIS-INDUCING FACTOR 1"/>
    <property type="match status" value="1"/>
</dbReference>
<keyword evidence="2" id="KW-0285">Flavoprotein</keyword>
<proteinExistence type="predicted"/>
<name>A0A2U1ABN6_9BURK</name>
<dbReference type="SUPFAM" id="SSF55424">
    <property type="entry name" value="FAD/NAD-linked reductases, dimerisation (C-terminal) domain"/>
    <property type="match status" value="1"/>
</dbReference>
<comment type="caution">
    <text evidence="8">The sequence shown here is derived from an EMBL/GenBank/DDBJ whole genome shotgun (WGS) entry which is preliminary data.</text>
</comment>
<dbReference type="Gene3D" id="3.50.50.60">
    <property type="entry name" value="FAD/NAD(P)-binding domain"/>
    <property type="match status" value="2"/>
</dbReference>
<dbReference type="EC" id="1.18.1.3" evidence="7"/>
<evidence type="ECO:0000256" key="1">
    <source>
        <dbReference type="ARBA" id="ARBA00001974"/>
    </source>
</evidence>
<keyword evidence="4 7" id="KW-0560">Oxidoreductase</keyword>
<reference evidence="8 9" key="1">
    <citation type="submission" date="2018-06" db="EMBL/GenBank/DDBJ databases">
        <title>Genomic Encyclopedia of Type Strains, Phase IV (KMG-V): Genome sequencing to study the core and pangenomes of soil and plant-associated prokaryotes.</title>
        <authorList>
            <person name="Whitman W."/>
        </authorList>
    </citation>
    <scope>NUCLEOTIDE SEQUENCE [LARGE SCALE GENOMIC DNA]</scope>
    <source>
        <strain evidence="8 9">SRCL-318</strain>
        <strain evidence="7 10">SRMrh-85</strain>
    </source>
</reference>
<dbReference type="AlphaFoldDB" id="A0A2U1ABN6"/>
<evidence type="ECO:0000259" key="6">
    <source>
        <dbReference type="Pfam" id="PF14759"/>
    </source>
</evidence>
<evidence type="ECO:0000313" key="7">
    <source>
        <dbReference type="EMBL" id="MBB2930309.1"/>
    </source>
</evidence>
<organism evidence="8 9">
    <name type="scientific">Paraburkholderia silvatlantica</name>
    <dbReference type="NCBI Taxonomy" id="321895"/>
    <lineage>
        <taxon>Bacteria</taxon>
        <taxon>Pseudomonadati</taxon>
        <taxon>Pseudomonadota</taxon>
        <taxon>Betaproteobacteria</taxon>
        <taxon>Burkholderiales</taxon>
        <taxon>Burkholderiaceae</taxon>
        <taxon>Paraburkholderia</taxon>
    </lineage>
</organism>
<dbReference type="GO" id="GO:0005737">
    <property type="term" value="C:cytoplasm"/>
    <property type="evidence" value="ECO:0007669"/>
    <property type="project" value="TreeGrafter"/>
</dbReference>
<evidence type="ECO:0000313" key="8">
    <source>
        <dbReference type="EMBL" id="PYE25580.1"/>
    </source>
</evidence>
<gene>
    <name evidence="8" type="ORF">C7410_104160</name>
    <name evidence="7" type="ORF">FHX59_004771</name>
</gene>
<evidence type="ECO:0000256" key="2">
    <source>
        <dbReference type="ARBA" id="ARBA00022630"/>
    </source>
</evidence>
<dbReference type="EMBL" id="JACHVZ010000013">
    <property type="protein sequence ID" value="MBB2930309.1"/>
    <property type="molecule type" value="Genomic_DNA"/>
</dbReference>
<sequence length="405" mass="43624">MSTERHVIVGAGHAARRAAQTLRERDPGARIVMIGAEPHAPYDRPVLSKDALIVEGGEQKAFVREPDWYAAQDIELRLSTTVESIDRVRNAVRLSDGSALGYDRLLLATGSRVREFSGTVDERIALYYVRTLADSLALRAALAPGRRVAILGGGFIGLEVAAAVRQAGCEATVIEPAPVLLQRSLPQAASRFVAQLHTRCGVVLRLGETPVAIGYENGRALIETDRGTLTADLVVVGIGVLPNVELAGDAGLEVKSGIVVDTQCRTSDPRIFAAGEVTMHFNPLLGRHVRIESWQVAENQPVVAAANMLGDTQEYAEWPWLWSDQFDCNIQTLGTIEALHTVIGRGDAQQGPFCLFAFDETQRLRGVVAINAGREMAAAKRLIASAKPLDPALLADATVSLRSML</sequence>
<dbReference type="InterPro" id="IPR049657">
    <property type="entry name" value="AndAa"/>
</dbReference>
<dbReference type="RefSeq" id="WP_110385155.1">
    <property type="nucleotide sequence ID" value="NZ_JACHVZ010000013.1"/>
</dbReference>
<keyword evidence="10" id="KW-1185">Reference proteome</keyword>
<dbReference type="SUPFAM" id="SSF51905">
    <property type="entry name" value="FAD/NAD(P)-binding domain"/>
    <property type="match status" value="2"/>
</dbReference>
<dbReference type="PRINTS" id="PR00368">
    <property type="entry name" value="FADPNR"/>
</dbReference>
<dbReference type="GO" id="GO:0016651">
    <property type="term" value="F:oxidoreductase activity, acting on NAD(P)H"/>
    <property type="evidence" value="ECO:0007669"/>
    <property type="project" value="TreeGrafter"/>
</dbReference>
<dbReference type="Pfam" id="PF14759">
    <property type="entry name" value="Reductase_C"/>
    <property type="match status" value="1"/>
</dbReference>
<feature type="domain" description="FAD/NAD(P)-binding" evidence="5">
    <location>
        <begin position="5"/>
        <end position="300"/>
    </location>
</feature>
<dbReference type="InterPro" id="IPR028202">
    <property type="entry name" value="Reductase_C"/>
</dbReference>
<accession>A0A2U1ABN6</accession>
<dbReference type="InterPro" id="IPR023753">
    <property type="entry name" value="FAD/NAD-binding_dom"/>
</dbReference>
<dbReference type="EMBL" id="QJSQ01000004">
    <property type="protein sequence ID" value="PYE25580.1"/>
    <property type="molecule type" value="Genomic_DNA"/>
</dbReference>
<protein>
    <submittedName>
        <fullName evidence="8">3-phenylpropionate/trans-cinnamate dioxygenase ferredoxin reductase subunit/anthranilate 1,2-dioxygenase ferredoxin reductase subunit</fullName>
        <ecNumber evidence="7">1.18.1.-</ecNumber>
        <ecNumber evidence="7">1.18.1.3</ecNumber>
    </submittedName>
</protein>
<keyword evidence="3" id="KW-0274">FAD</keyword>
<dbReference type="OrthoDB" id="9769238at2"/>
<feature type="domain" description="Reductase C-terminal" evidence="6">
    <location>
        <begin position="320"/>
        <end position="405"/>
    </location>
</feature>
<dbReference type="Gene3D" id="3.30.390.30">
    <property type="match status" value="1"/>
</dbReference>
<dbReference type="Proteomes" id="UP000533533">
    <property type="component" value="Unassembled WGS sequence"/>
</dbReference>
<dbReference type="InterPro" id="IPR016156">
    <property type="entry name" value="FAD/NAD-linked_Rdtase_dimer_sf"/>
</dbReference>
<dbReference type="NCBIfam" id="NF041682">
    <property type="entry name" value="ant_diox_AndAa"/>
    <property type="match status" value="1"/>
</dbReference>
<evidence type="ECO:0000256" key="3">
    <source>
        <dbReference type="ARBA" id="ARBA00022827"/>
    </source>
</evidence>